<feature type="region of interest" description="Disordered" evidence="1">
    <location>
        <begin position="1"/>
        <end position="20"/>
    </location>
</feature>
<keyword evidence="3" id="KW-1185">Reference proteome</keyword>
<accession>A0A803LYQ8</accession>
<name>A0A803LYQ8_CHEQI</name>
<dbReference type="Gramene" id="AUR62020609-RA">
    <property type="protein sequence ID" value="AUR62020609-RA:cds"/>
    <property type="gene ID" value="AUR62020609"/>
</dbReference>
<organism evidence="2 3">
    <name type="scientific">Chenopodium quinoa</name>
    <name type="common">Quinoa</name>
    <dbReference type="NCBI Taxonomy" id="63459"/>
    <lineage>
        <taxon>Eukaryota</taxon>
        <taxon>Viridiplantae</taxon>
        <taxon>Streptophyta</taxon>
        <taxon>Embryophyta</taxon>
        <taxon>Tracheophyta</taxon>
        <taxon>Spermatophyta</taxon>
        <taxon>Magnoliopsida</taxon>
        <taxon>eudicotyledons</taxon>
        <taxon>Gunneridae</taxon>
        <taxon>Pentapetalae</taxon>
        <taxon>Caryophyllales</taxon>
        <taxon>Chenopodiaceae</taxon>
        <taxon>Chenopodioideae</taxon>
        <taxon>Atripliceae</taxon>
        <taxon>Chenopodium</taxon>
    </lineage>
</organism>
<sequence length="78" mass="8443">MKKQGNDGSSTSSGMGGTHGNRLARLVVALNEARNIQVLRPVAAFTGEYDRFDEGKENENVREVIPEGVTLTNQRGVV</sequence>
<evidence type="ECO:0000256" key="1">
    <source>
        <dbReference type="SAM" id="MobiDB-lite"/>
    </source>
</evidence>
<reference evidence="2" key="2">
    <citation type="submission" date="2021-03" db="UniProtKB">
        <authorList>
            <consortium name="EnsemblPlants"/>
        </authorList>
    </citation>
    <scope>IDENTIFICATION</scope>
</reference>
<dbReference type="Proteomes" id="UP000596660">
    <property type="component" value="Unplaced"/>
</dbReference>
<reference evidence="2" key="1">
    <citation type="journal article" date="2017" name="Nature">
        <title>The genome of Chenopodium quinoa.</title>
        <authorList>
            <person name="Jarvis D.E."/>
            <person name="Ho Y.S."/>
            <person name="Lightfoot D.J."/>
            <person name="Schmoeckel S.M."/>
            <person name="Li B."/>
            <person name="Borm T.J.A."/>
            <person name="Ohyanagi H."/>
            <person name="Mineta K."/>
            <person name="Michell C.T."/>
            <person name="Saber N."/>
            <person name="Kharbatia N.M."/>
            <person name="Rupper R.R."/>
            <person name="Sharp A.R."/>
            <person name="Dally N."/>
            <person name="Boughton B.A."/>
            <person name="Woo Y.H."/>
            <person name="Gao G."/>
            <person name="Schijlen E.G.W.M."/>
            <person name="Guo X."/>
            <person name="Momin A.A."/>
            <person name="Negrao S."/>
            <person name="Al-Babili S."/>
            <person name="Gehring C."/>
            <person name="Roessner U."/>
            <person name="Jung C."/>
            <person name="Murphy K."/>
            <person name="Arold S.T."/>
            <person name="Gojobori T."/>
            <person name="van der Linden C.G."/>
            <person name="van Loo E.N."/>
            <person name="Jellen E.N."/>
            <person name="Maughan P.J."/>
            <person name="Tester M."/>
        </authorList>
    </citation>
    <scope>NUCLEOTIDE SEQUENCE [LARGE SCALE GENOMIC DNA]</scope>
    <source>
        <strain evidence="2">cv. PI 614886</strain>
    </source>
</reference>
<dbReference type="EnsemblPlants" id="AUR62020609-RA">
    <property type="protein sequence ID" value="AUR62020609-RA:cds"/>
    <property type="gene ID" value="AUR62020609"/>
</dbReference>
<proteinExistence type="predicted"/>
<dbReference type="AlphaFoldDB" id="A0A803LYQ8"/>
<evidence type="ECO:0000313" key="2">
    <source>
        <dbReference type="EnsemblPlants" id="AUR62020609-RA:cds"/>
    </source>
</evidence>
<evidence type="ECO:0000313" key="3">
    <source>
        <dbReference type="Proteomes" id="UP000596660"/>
    </source>
</evidence>
<protein>
    <submittedName>
        <fullName evidence="2">Uncharacterized protein</fullName>
    </submittedName>
</protein>